<dbReference type="PROSITE" id="PS00716">
    <property type="entry name" value="SIGMA70_2"/>
    <property type="match status" value="1"/>
</dbReference>
<dbReference type="GeneID" id="93357376"/>
<sequence length="100" mass="11131">MTSPKTYREKRGITDAEMEAARRYTQDYIDAYNLREARKASHMTQVELARAMGVSQNRVSRMESGDIGSMSLDTIRRYIEAVGGSVTLVADLPTGRVSLA</sequence>
<dbReference type="AlphaFoldDB" id="A0A7W5D3B7"/>
<dbReference type="GO" id="GO:0003677">
    <property type="term" value="F:DNA binding"/>
    <property type="evidence" value="ECO:0007669"/>
    <property type="project" value="InterPro"/>
</dbReference>
<dbReference type="Pfam" id="PF01381">
    <property type="entry name" value="HTH_3"/>
    <property type="match status" value="1"/>
</dbReference>
<dbReference type="SMART" id="SM00530">
    <property type="entry name" value="HTH_XRE"/>
    <property type="match status" value="1"/>
</dbReference>
<proteinExistence type="predicted"/>
<evidence type="ECO:0000259" key="1">
    <source>
        <dbReference type="PROSITE" id="PS50943"/>
    </source>
</evidence>
<protein>
    <submittedName>
        <fullName evidence="2">Transcriptional regulator with XRE-family HTH domain</fullName>
    </submittedName>
</protein>
<dbReference type="GO" id="GO:0006352">
    <property type="term" value="P:DNA-templated transcription initiation"/>
    <property type="evidence" value="ECO:0007669"/>
    <property type="project" value="InterPro"/>
</dbReference>
<dbReference type="Proteomes" id="UP000530850">
    <property type="component" value="Unassembled WGS sequence"/>
</dbReference>
<dbReference type="InterPro" id="IPR001387">
    <property type="entry name" value="Cro/C1-type_HTH"/>
</dbReference>
<name>A0A7W5D3B7_9ACTN</name>
<gene>
    <name evidence="2" type="ORF">FHR31_001996</name>
</gene>
<reference evidence="2 3" key="1">
    <citation type="submission" date="2020-08" db="EMBL/GenBank/DDBJ databases">
        <title>Sequencing the genomes of 1000 actinobacteria strains.</title>
        <authorList>
            <person name="Klenk H.-P."/>
        </authorList>
    </citation>
    <scope>NUCLEOTIDE SEQUENCE [LARGE SCALE GENOMIC DNA]</scope>
    <source>
        <strain evidence="2 3">DSM 22242</strain>
    </source>
</reference>
<dbReference type="Gene3D" id="1.10.260.40">
    <property type="entry name" value="lambda repressor-like DNA-binding domains"/>
    <property type="match status" value="1"/>
</dbReference>
<dbReference type="InterPro" id="IPR000943">
    <property type="entry name" value="RNA_pol_sigma70"/>
</dbReference>
<dbReference type="CDD" id="cd00093">
    <property type="entry name" value="HTH_XRE"/>
    <property type="match status" value="1"/>
</dbReference>
<evidence type="ECO:0000313" key="3">
    <source>
        <dbReference type="Proteomes" id="UP000530850"/>
    </source>
</evidence>
<accession>A0A7W5D3B7</accession>
<feature type="domain" description="HTH cro/C1-type" evidence="1">
    <location>
        <begin position="34"/>
        <end position="89"/>
    </location>
</feature>
<dbReference type="InterPro" id="IPR010982">
    <property type="entry name" value="Lambda_DNA-bd_dom_sf"/>
</dbReference>
<dbReference type="GO" id="GO:0003700">
    <property type="term" value="F:DNA-binding transcription factor activity"/>
    <property type="evidence" value="ECO:0007669"/>
    <property type="project" value="InterPro"/>
</dbReference>
<evidence type="ECO:0000313" key="2">
    <source>
        <dbReference type="EMBL" id="MBB3172162.1"/>
    </source>
</evidence>
<dbReference type="RefSeq" id="WP_123186063.1">
    <property type="nucleotide sequence ID" value="NZ_CANPEU010000022.1"/>
</dbReference>
<dbReference type="EMBL" id="JACHYA010000010">
    <property type="protein sequence ID" value="MBB3172162.1"/>
    <property type="molecule type" value="Genomic_DNA"/>
</dbReference>
<dbReference type="PROSITE" id="PS50943">
    <property type="entry name" value="HTH_CROC1"/>
    <property type="match status" value="1"/>
</dbReference>
<comment type="caution">
    <text evidence="2">The sequence shown here is derived from an EMBL/GenBank/DDBJ whole genome shotgun (WGS) entry which is preliminary data.</text>
</comment>
<dbReference type="SUPFAM" id="SSF47413">
    <property type="entry name" value="lambda repressor-like DNA-binding domains"/>
    <property type="match status" value="1"/>
</dbReference>
<organism evidence="2 3">
    <name type="scientific">Parvibacter caecicola</name>
    <dbReference type="NCBI Taxonomy" id="747645"/>
    <lineage>
        <taxon>Bacteria</taxon>
        <taxon>Bacillati</taxon>
        <taxon>Actinomycetota</taxon>
        <taxon>Coriobacteriia</taxon>
        <taxon>Coriobacteriales</taxon>
        <taxon>Coriobacteriaceae</taxon>
        <taxon>Parvibacter</taxon>
    </lineage>
</organism>